<dbReference type="PROSITE" id="PS50181">
    <property type="entry name" value="FBOX"/>
    <property type="match status" value="1"/>
</dbReference>
<name>J3NGH8_GAET3</name>
<feature type="region of interest" description="Disordered" evidence="1">
    <location>
        <begin position="23"/>
        <end position="67"/>
    </location>
</feature>
<dbReference type="OrthoDB" id="5232052at2759"/>
<feature type="compositionally biased region" description="Low complexity" evidence="1">
    <location>
        <begin position="27"/>
        <end position="67"/>
    </location>
</feature>
<dbReference type="PANTHER" id="PTHR46007:SF8">
    <property type="entry name" value="C2H2-TYPE DOMAIN-CONTAINING PROTEIN"/>
    <property type="match status" value="1"/>
</dbReference>
<dbReference type="InterPro" id="IPR001810">
    <property type="entry name" value="F-box_dom"/>
</dbReference>
<dbReference type="GO" id="GO:0045944">
    <property type="term" value="P:positive regulation of transcription by RNA polymerase II"/>
    <property type="evidence" value="ECO:0007669"/>
    <property type="project" value="TreeGrafter"/>
</dbReference>
<accession>J3NGH8</accession>
<dbReference type="RefSeq" id="XP_009216377.1">
    <property type="nucleotide sequence ID" value="XM_009218113.1"/>
</dbReference>
<feature type="compositionally biased region" description="Low complexity" evidence="1">
    <location>
        <begin position="197"/>
        <end position="207"/>
    </location>
</feature>
<feature type="region of interest" description="Disordered" evidence="1">
    <location>
        <begin position="144"/>
        <end position="185"/>
    </location>
</feature>
<evidence type="ECO:0000259" key="2">
    <source>
        <dbReference type="PROSITE" id="PS50181"/>
    </source>
</evidence>
<dbReference type="STRING" id="644352.J3NGH8"/>
<protein>
    <recommendedName>
        <fullName evidence="2">F-box domain-containing protein</fullName>
    </recommendedName>
</protein>
<gene>
    <name evidence="4" type="primary">20340826</name>
    <name evidence="3" type="ORF">GGTG_00368</name>
</gene>
<keyword evidence="5" id="KW-1185">Reference proteome</keyword>
<reference evidence="3" key="3">
    <citation type="submission" date="2010-09" db="EMBL/GenBank/DDBJ databases">
        <title>Annotation of Gaeumannomyces graminis var. tritici R3-111a-1.</title>
        <authorList>
            <consortium name="The Broad Institute Genome Sequencing Platform"/>
            <person name="Ma L.-J."/>
            <person name="Dead R."/>
            <person name="Young S.K."/>
            <person name="Zeng Q."/>
            <person name="Gargeya S."/>
            <person name="Fitzgerald M."/>
            <person name="Haas B."/>
            <person name="Abouelleil A."/>
            <person name="Alvarado L."/>
            <person name="Arachchi H.M."/>
            <person name="Berlin A."/>
            <person name="Brown A."/>
            <person name="Chapman S.B."/>
            <person name="Chen Z."/>
            <person name="Dunbar C."/>
            <person name="Freedman E."/>
            <person name="Gearin G."/>
            <person name="Gellesch M."/>
            <person name="Goldberg J."/>
            <person name="Griggs A."/>
            <person name="Gujja S."/>
            <person name="Heiman D."/>
            <person name="Howarth C."/>
            <person name="Larson L."/>
            <person name="Lui A."/>
            <person name="MacDonald P.J.P."/>
            <person name="Mehta T."/>
            <person name="Montmayeur A."/>
            <person name="Murphy C."/>
            <person name="Neiman D."/>
            <person name="Pearson M."/>
            <person name="Priest M."/>
            <person name="Roberts A."/>
            <person name="Saif S."/>
            <person name="Shea T."/>
            <person name="Shenoy N."/>
            <person name="Sisk P."/>
            <person name="Stolte C."/>
            <person name="Sykes S."/>
            <person name="Yandava C."/>
            <person name="Wortman J."/>
            <person name="Nusbaum C."/>
            <person name="Birren B."/>
        </authorList>
    </citation>
    <scope>NUCLEOTIDE SEQUENCE</scope>
    <source>
        <strain evidence="3">R3-111a-1</strain>
    </source>
</reference>
<reference evidence="4" key="4">
    <citation type="journal article" date="2015" name="G3 (Bethesda)">
        <title>Genome sequences of three phytopathogenic species of the Magnaporthaceae family of fungi.</title>
        <authorList>
            <person name="Okagaki L.H."/>
            <person name="Nunes C.C."/>
            <person name="Sailsbery J."/>
            <person name="Clay B."/>
            <person name="Brown D."/>
            <person name="John T."/>
            <person name="Oh Y."/>
            <person name="Young N."/>
            <person name="Fitzgerald M."/>
            <person name="Haas B.J."/>
            <person name="Zeng Q."/>
            <person name="Young S."/>
            <person name="Adiconis X."/>
            <person name="Fan L."/>
            <person name="Levin J.Z."/>
            <person name="Mitchell T.K."/>
            <person name="Okubara P.A."/>
            <person name="Farman M.L."/>
            <person name="Kohn L.M."/>
            <person name="Birren B."/>
            <person name="Ma L.-J."/>
            <person name="Dean R.A."/>
        </authorList>
    </citation>
    <scope>NUCLEOTIDE SEQUENCE</scope>
    <source>
        <strain evidence="4">R3-111a-1</strain>
    </source>
</reference>
<feature type="region of interest" description="Disordered" evidence="1">
    <location>
        <begin position="197"/>
        <end position="254"/>
    </location>
</feature>
<reference evidence="4" key="5">
    <citation type="submission" date="2018-04" db="UniProtKB">
        <authorList>
            <consortium name="EnsemblFungi"/>
        </authorList>
    </citation>
    <scope>IDENTIFICATION</scope>
    <source>
        <strain evidence="4">R3-111a-1</strain>
    </source>
</reference>
<reference evidence="3" key="2">
    <citation type="submission" date="2010-07" db="EMBL/GenBank/DDBJ databases">
        <authorList>
            <consortium name="The Broad Institute Genome Sequencing Platform"/>
            <consortium name="Broad Institute Genome Sequencing Center for Infectious Disease"/>
            <person name="Ma L.-J."/>
            <person name="Dead R."/>
            <person name="Young S."/>
            <person name="Zeng Q."/>
            <person name="Koehrsen M."/>
            <person name="Alvarado L."/>
            <person name="Berlin A."/>
            <person name="Chapman S.B."/>
            <person name="Chen Z."/>
            <person name="Freedman E."/>
            <person name="Gellesch M."/>
            <person name="Goldberg J."/>
            <person name="Griggs A."/>
            <person name="Gujja S."/>
            <person name="Heilman E.R."/>
            <person name="Heiman D."/>
            <person name="Hepburn T."/>
            <person name="Howarth C."/>
            <person name="Jen D."/>
            <person name="Larson L."/>
            <person name="Mehta T."/>
            <person name="Neiman D."/>
            <person name="Pearson M."/>
            <person name="Roberts A."/>
            <person name="Saif S."/>
            <person name="Shea T."/>
            <person name="Shenoy N."/>
            <person name="Sisk P."/>
            <person name="Stolte C."/>
            <person name="Sykes S."/>
            <person name="Walk T."/>
            <person name="White J."/>
            <person name="Yandava C."/>
            <person name="Haas B."/>
            <person name="Nusbaum C."/>
            <person name="Birren B."/>
        </authorList>
    </citation>
    <scope>NUCLEOTIDE SEQUENCE</scope>
    <source>
        <strain evidence="3">R3-111a-1</strain>
    </source>
</reference>
<dbReference type="GeneID" id="20340826"/>
<evidence type="ECO:0000313" key="3">
    <source>
        <dbReference type="EMBL" id="EJT80368.1"/>
    </source>
</evidence>
<feature type="domain" description="F-box" evidence="2">
    <location>
        <begin position="318"/>
        <end position="369"/>
    </location>
</feature>
<dbReference type="GO" id="GO:0003713">
    <property type="term" value="F:transcription coactivator activity"/>
    <property type="evidence" value="ECO:0007669"/>
    <property type="project" value="TreeGrafter"/>
</dbReference>
<proteinExistence type="predicted"/>
<dbReference type="AlphaFoldDB" id="J3NGH8"/>
<feature type="compositionally biased region" description="Low complexity" evidence="1">
    <location>
        <begin position="216"/>
        <end position="234"/>
    </location>
</feature>
<evidence type="ECO:0000313" key="4">
    <source>
        <dbReference type="EnsemblFungi" id="EJT80368"/>
    </source>
</evidence>
<dbReference type="PANTHER" id="PTHR46007">
    <property type="entry name" value="MEDIATOR OF RNA POLYMERASE II TRANSCRIPTION SUBUNIT 12"/>
    <property type="match status" value="1"/>
</dbReference>
<dbReference type="HOGENOM" id="CLU_523821_0_0_1"/>
<evidence type="ECO:0000256" key="1">
    <source>
        <dbReference type="SAM" id="MobiDB-lite"/>
    </source>
</evidence>
<dbReference type="eggNOG" id="ENOG502R9QP">
    <property type="taxonomic scope" value="Eukaryota"/>
</dbReference>
<dbReference type="EnsemblFungi" id="EJT80368">
    <property type="protein sequence ID" value="EJT80368"/>
    <property type="gene ID" value="GGTG_00368"/>
</dbReference>
<sequence>MNMLHCSPLLSLLPRPSLFPVMEQQDRPGQQQQQQQRTPQQYPRQGVPSASTGTPSSNSSPSPYSLSDLGSGEYAIATNTEAATNMTTAMHTAARSGSISSTSSASGISYYHSPSPQPSYYATTPPTHHQSSYTASYLNPHSTAAQYAQPPRPRPVSRTRSYGYAHSSRSHSRSLSPSPHSSPAVRQASLNALAAAASPPVGFPSSSLGGGGGAGYACQQQQQRRPSQQQHKQPFSPHQSSLGQPANVLPAPASAFMTRPPVPFPSQFLPSYPALMALRTPSRPGWAERLSQRTVDRIISPYRRADADPLSAVPATAWGDLGVLPQAVLDRVWSYLRYKDLIFLREVSRTARDTVDPQVAHRDDKYVFVREREDRLDEIERHQSTQKGRWGSAQQCRAPTRAACYFCYKVKPTTEFQGPTTQRHWVTVHADPATGKVHYIPIPDPEEEANEAPMATPGRRPSYAAPMDGSYGQFGSHNQQQQHQQQYASRGRSVTPSEGTKIHLRQYCIECGVEYGLHVPGELYKTWASEDSTRGAGQGKSKWICECENLPPRDRIHDLFLVEICSRCNRRASYR</sequence>
<feature type="compositionally biased region" description="Low complexity" evidence="1">
    <location>
        <begin position="173"/>
        <end position="185"/>
    </location>
</feature>
<dbReference type="InterPro" id="IPR051647">
    <property type="entry name" value="Mediator_comp_sub12"/>
</dbReference>
<dbReference type="VEuPathDB" id="FungiDB:GGTG_00368"/>
<dbReference type="Proteomes" id="UP000006039">
    <property type="component" value="Unassembled WGS sequence"/>
</dbReference>
<organism evidence="3">
    <name type="scientific">Gaeumannomyces tritici (strain R3-111a-1)</name>
    <name type="common">Wheat and barley take-all root rot fungus</name>
    <name type="synonym">Gaeumannomyces graminis var. tritici</name>
    <dbReference type="NCBI Taxonomy" id="644352"/>
    <lineage>
        <taxon>Eukaryota</taxon>
        <taxon>Fungi</taxon>
        <taxon>Dikarya</taxon>
        <taxon>Ascomycota</taxon>
        <taxon>Pezizomycotina</taxon>
        <taxon>Sordariomycetes</taxon>
        <taxon>Sordariomycetidae</taxon>
        <taxon>Magnaporthales</taxon>
        <taxon>Magnaporthaceae</taxon>
        <taxon>Gaeumannomyces</taxon>
    </lineage>
</organism>
<evidence type="ECO:0000313" key="5">
    <source>
        <dbReference type="Proteomes" id="UP000006039"/>
    </source>
</evidence>
<reference evidence="5" key="1">
    <citation type="submission" date="2010-07" db="EMBL/GenBank/DDBJ databases">
        <title>The genome sequence of Gaeumannomyces graminis var. tritici strain R3-111a-1.</title>
        <authorList>
            <consortium name="The Broad Institute Genome Sequencing Platform"/>
            <person name="Ma L.-J."/>
            <person name="Dead R."/>
            <person name="Young S."/>
            <person name="Zeng Q."/>
            <person name="Koehrsen M."/>
            <person name="Alvarado L."/>
            <person name="Berlin A."/>
            <person name="Chapman S.B."/>
            <person name="Chen Z."/>
            <person name="Freedman E."/>
            <person name="Gellesch M."/>
            <person name="Goldberg J."/>
            <person name="Griggs A."/>
            <person name="Gujja S."/>
            <person name="Heilman E.R."/>
            <person name="Heiman D."/>
            <person name="Hepburn T."/>
            <person name="Howarth C."/>
            <person name="Jen D."/>
            <person name="Larson L."/>
            <person name="Mehta T."/>
            <person name="Neiman D."/>
            <person name="Pearson M."/>
            <person name="Roberts A."/>
            <person name="Saif S."/>
            <person name="Shea T."/>
            <person name="Shenoy N."/>
            <person name="Sisk P."/>
            <person name="Stolte C."/>
            <person name="Sykes S."/>
            <person name="Walk T."/>
            <person name="White J."/>
            <person name="Yandava C."/>
            <person name="Haas B."/>
            <person name="Nusbaum C."/>
            <person name="Birren B."/>
        </authorList>
    </citation>
    <scope>NUCLEOTIDE SEQUENCE [LARGE SCALE GENOMIC DNA]</scope>
    <source>
        <strain evidence="5">R3-111a-1</strain>
    </source>
</reference>
<feature type="region of interest" description="Disordered" evidence="1">
    <location>
        <begin position="437"/>
        <end position="497"/>
    </location>
</feature>
<dbReference type="GO" id="GO:0016592">
    <property type="term" value="C:mediator complex"/>
    <property type="evidence" value="ECO:0007669"/>
    <property type="project" value="TreeGrafter"/>
</dbReference>
<dbReference type="EMBL" id="GL385395">
    <property type="protein sequence ID" value="EJT80368.1"/>
    <property type="molecule type" value="Genomic_DNA"/>
</dbReference>